<evidence type="ECO:0000256" key="5">
    <source>
        <dbReference type="ARBA" id="ARBA00022944"/>
    </source>
</evidence>
<dbReference type="Gene3D" id="3.40.50.12580">
    <property type="match status" value="1"/>
</dbReference>
<keyword evidence="6 7" id="KW-0472">Membrane</keyword>
<keyword evidence="7" id="KW-1133">Transmembrane helix</keyword>
<evidence type="ECO:0000256" key="3">
    <source>
        <dbReference type="ARBA" id="ARBA00022475"/>
    </source>
</evidence>
<dbReference type="InterPro" id="IPR007554">
    <property type="entry name" value="Glycerophosphate_synth"/>
</dbReference>
<organism evidence="8 9">
    <name type="scientific">Bacillus cereus</name>
    <dbReference type="NCBI Taxonomy" id="1396"/>
    <lineage>
        <taxon>Bacteria</taxon>
        <taxon>Bacillati</taxon>
        <taxon>Bacillota</taxon>
        <taxon>Bacilli</taxon>
        <taxon>Bacillales</taxon>
        <taxon>Bacillaceae</taxon>
        <taxon>Bacillus</taxon>
        <taxon>Bacillus cereus group</taxon>
    </lineage>
</organism>
<dbReference type="PANTHER" id="PTHR37316">
    <property type="entry name" value="TEICHOIC ACID GLYCEROL-PHOSPHATE PRIMASE"/>
    <property type="match status" value="1"/>
</dbReference>
<evidence type="ECO:0000256" key="4">
    <source>
        <dbReference type="ARBA" id="ARBA00022679"/>
    </source>
</evidence>
<comment type="subcellular location">
    <subcellularLocation>
        <location evidence="1">Cell membrane</location>
        <topology evidence="1">Peripheral membrane protein</topology>
    </subcellularLocation>
</comment>
<evidence type="ECO:0000313" key="9">
    <source>
        <dbReference type="Proteomes" id="UP000190906"/>
    </source>
</evidence>
<keyword evidence="4 8" id="KW-0808">Transferase</keyword>
<dbReference type="InterPro" id="IPR043149">
    <property type="entry name" value="TagF_N"/>
</dbReference>
<keyword evidence="5" id="KW-0777">Teichoic acid biosynthesis</keyword>
<dbReference type="InterPro" id="IPR051612">
    <property type="entry name" value="Teichoic_Acid_Biosynth"/>
</dbReference>
<dbReference type="EMBL" id="MUAJ01000020">
    <property type="protein sequence ID" value="OOR10930.1"/>
    <property type="molecule type" value="Genomic_DNA"/>
</dbReference>
<dbReference type="AlphaFoldDB" id="A0A1S9TM26"/>
<dbReference type="RefSeq" id="WP_078205029.1">
    <property type="nucleotide sequence ID" value="NZ_MUAJ01000020.1"/>
</dbReference>
<evidence type="ECO:0000256" key="2">
    <source>
        <dbReference type="ARBA" id="ARBA00010488"/>
    </source>
</evidence>
<feature type="transmembrane region" description="Helical" evidence="7">
    <location>
        <begin position="6"/>
        <end position="23"/>
    </location>
</feature>
<dbReference type="GO" id="GO:0019350">
    <property type="term" value="P:teichoic acid biosynthetic process"/>
    <property type="evidence" value="ECO:0007669"/>
    <property type="project" value="UniProtKB-KW"/>
</dbReference>
<dbReference type="GO" id="GO:0005886">
    <property type="term" value="C:plasma membrane"/>
    <property type="evidence" value="ECO:0007669"/>
    <property type="project" value="UniProtKB-SubCell"/>
</dbReference>
<dbReference type="Proteomes" id="UP000190906">
    <property type="component" value="Unassembled WGS sequence"/>
</dbReference>
<accession>A0A1S9TM26</accession>
<keyword evidence="3" id="KW-1003">Cell membrane</keyword>
<sequence length="398" mass="47531">MQTKLLTLTYILLFPIYLLSILFPKKKNLIVIGGSLGKHFADNPKYLFLYLNQNKPNFQYYWITKNKELYREMGANNFVYLYTFKGIYILLRSKYLILSHQINDMFPPLHGGKEIIQLWHGTPLKKLGFDRDAELNSPLKNRLKSIFYFIFPYLFYMRTDYIVVSAECLINNFSTAFKLEKSKVIPLGQPRNDILLHPELLNEKYTNNKKFLHGLSKYEKVISWLPTHRHGTNKTIVNLLDEYEFDAIKINQRLQQENSILIIKPHFIELGIIKDKLKGHGNIVVYEEADPYPLLTFTDVLITDYSSVFFDFYLTKRDIIFAPFDYHEYKRNFKDFYYDYDGLLSEYPKANNWNELLNLVWSQEYFNKSKEYKKLQDFNKYTDENCKRVTEFIETLCK</sequence>
<dbReference type="Gene3D" id="3.40.50.11820">
    <property type="match status" value="1"/>
</dbReference>
<proteinExistence type="inferred from homology"/>
<dbReference type="InterPro" id="IPR043148">
    <property type="entry name" value="TagF_C"/>
</dbReference>
<gene>
    <name evidence="8" type="ORF">BW897_19970</name>
</gene>
<evidence type="ECO:0000256" key="7">
    <source>
        <dbReference type="SAM" id="Phobius"/>
    </source>
</evidence>
<dbReference type="Pfam" id="PF04464">
    <property type="entry name" value="Glyphos_transf"/>
    <property type="match status" value="1"/>
</dbReference>
<keyword evidence="7" id="KW-0812">Transmembrane</keyword>
<evidence type="ECO:0000313" key="8">
    <source>
        <dbReference type="EMBL" id="OOR10930.1"/>
    </source>
</evidence>
<comment type="caution">
    <text evidence="8">The sequence shown here is derived from an EMBL/GenBank/DDBJ whole genome shotgun (WGS) entry which is preliminary data.</text>
</comment>
<evidence type="ECO:0000256" key="1">
    <source>
        <dbReference type="ARBA" id="ARBA00004202"/>
    </source>
</evidence>
<comment type="similarity">
    <text evidence="2">Belongs to the CDP-glycerol glycerophosphotransferase family.</text>
</comment>
<reference evidence="8 9" key="1">
    <citation type="submission" date="2017-01" db="EMBL/GenBank/DDBJ databases">
        <title>Bacillus cereus isolates.</title>
        <authorList>
            <person name="Beno S.M."/>
        </authorList>
    </citation>
    <scope>NUCLEOTIDE SEQUENCE [LARGE SCALE GENOMIC DNA]</scope>
    <source>
        <strain evidence="8 9">FSL H8-0485</strain>
    </source>
</reference>
<dbReference type="SUPFAM" id="SSF53756">
    <property type="entry name" value="UDP-Glycosyltransferase/glycogen phosphorylase"/>
    <property type="match status" value="1"/>
</dbReference>
<evidence type="ECO:0000256" key="6">
    <source>
        <dbReference type="ARBA" id="ARBA00023136"/>
    </source>
</evidence>
<dbReference type="GO" id="GO:0047355">
    <property type="term" value="F:CDP-glycerol glycerophosphotransferase activity"/>
    <property type="evidence" value="ECO:0007669"/>
    <property type="project" value="InterPro"/>
</dbReference>
<name>A0A1S9TM26_BACCE</name>
<dbReference type="PANTHER" id="PTHR37316:SF3">
    <property type="entry name" value="TEICHOIC ACID GLYCEROL-PHOSPHATE TRANSFERASE"/>
    <property type="match status" value="1"/>
</dbReference>
<protein>
    <submittedName>
        <fullName evidence="8">Glycerophosphotransferase</fullName>
    </submittedName>
</protein>